<feature type="compositionally biased region" description="Low complexity" evidence="1">
    <location>
        <begin position="17"/>
        <end position="27"/>
    </location>
</feature>
<feature type="compositionally biased region" description="Polar residues" evidence="1">
    <location>
        <begin position="65"/>
        <end position="76"/>
    </location>
</feature>
<dbReference type="KEGG" id="hyh:D3Y59_11000"/>
<proteinExistence type="predicted"/>
<feature type="compositionally biased region" description="Low complexity" evidence="1">
    <location>
        <begin position="91"/>
        <end position="101"/>
    </location>
</feature>
<feature type="chain" id="PRO_5017568068" evidence="2">
    <location>
        <begin position="21"/>
        <end position="101"/>
    </location>
</feature>
<accession>A0A3B7RTL9</accession>
<feature type="signal peptide" evidence="2">
    <location>
        <begin position="1"/>
        <end position="20"/>
    </location>
</feature>
<dbReference type="AlphaFoldDB" id="A0A3B7RTL9"/>
<protein>
    <submittedName>
        <fullName evidence="3">Uncharacterized protein</fullName>
    </submittedName>
</protein>
<evidence type="ECO:0000256" key="2">
    <source>
        <dbReference type="SAM" id="SignalP"/>
    </source>
</evidence>
<keyword evidence="4" id="KW-1185">Reference proteome</keyword>
<keyword evidence="2" id="KW-0732">Signal</keyword>
<reference evidence="3 4" key="1">
    <citation type="submission" date="2018-09" db="EMBL/GenBank/DDBJ databases">
        <title>Hymenobacter medium sp. nov., isolated from R2A medium.</title>
        <authorList>
            <person name="Yingchao G."/>
        </authorList>
    </citation>
    <scope>NUCLEOTIDE SEQUENCE [LARGE SCALE GENOMIC DNA]</scope>
    <source>
        <strain evidence="4">sh-6</strain>
    </source>
</reference>
<evidence type="ECO:0000313" key="3">
    <source>
        <dbReference type="EMBL" id="AYA37527.1"/>
    </source>
</evidence>
<dbReference type="RefSeq" id="WP_119445094.1">
    <property type="nucleotide sequence ID" value="NZ_CP032317.1"/>
</dbReference>
<dbReference type="Proteomes" id="UP000262802">
    <property type="component" value="Chromosome"/>
</dbReference>
<feature type="region of interest" description="Disordered" evidence="1">
    <location>
        <begin position="17"/>
        <end position="101"/>
    </location>
</feature>
<sequence>MKLAFAFAAALLLGATAASAQTSSQGTPTVNGTTSPQSAPPAQAPGSLGTLPAQNTQPAADRETTTAASGQGQTSGRNKEMKKARKKQKQKAATTTSGSTY</sequence>
<gene>
    <name evidence="3" type="ORF">D3Y59_11000</name>
</gene>
<evidence type="ECO:0000313" key="4">
    <source>
        <dbReference type="Proteomes" id="UP000262802"/>
    </source>
</evidence>
<evidence type="ECO:0000256" key="1">
    <source>
        <dbReference type="SAM" id="MobiDB-lite"/>
    </source>
</evidence>
<organism evidence="3 4">
    <name type="scientific">Hymenobacter oligotrophus</name>
    <dbReference type="NCBI Taxonomy" id="2319843"/>
    <lineage>
        <taxon>Bacteria</taxon>
        <taxon>Pseudomonadati</taxon>
        <taxon>Bacteroidota</taxon>
        <taxon>Cytophagia</taxon>
        <taxon>Cytophagales</taxon>
        <taxon>Hymenobacteraceae</taxon>
        <taxon>Hymenobacter</taxon>
    </lineage>
</organism>
<dbReference type="EMBL" id="CP032317">
    <property type="protein sequence ID" value="AYA37527.1"/>
    <property type="molecule type" value="Genomic_DNA"/>
</dbReference>
<name>A0A3B7RTL9_9BACT</name>
<feature type="compositionally biased region" description="Basic residues" evidence="1">
    <location>
        <begin position="80"/>
        <end position="90"/>
    </location>
</feature>